<evidence type="ECO:0000256" key="2">
    <source>
        <dbReference type="ARBA" id="ARBA00023242"/>
    </source>
</evidence>
<feature type="compositionally biased region" description="Basic and acidic residues" evidence="3">
    <location>
        <begin position="753"/>
        <end position="764"/>
    </location>
</feature>
<feature type="region of interest" description="Disordered" evidence="3">
    <location>
        <begin position="1"/>
        <end position="78"/>
    </location>
</feature>
<sequence>MAIEKNNFKVSNKFDAELSPDSRDTAMSSDEDEDEDDLLHQQRIGSDEDEEDDVDVEEGDEDDEEFNDADSGAGSDDFDLLELGETRAEFCQFGNLTCSVPFELYDLPGLQDILSVDVWNDVLTEDDKFSLTKYLPDVDQDTFMRTLKELLEGGNFHFGSPINKLFQMLKGGLCEPRVALYRDGLYFFQQRQHYHLLRKHQNSMVSHLCQIRDAWHDCKGYSIGEKLRVLNIMKSHKSLMHENAEGELESGSSDQGEPGDRFWDRRVKDKKSASKFDRTPAYRVGSGLEFSSPVSLEVAKYGKQNPRGILKSAGSKDPSTRDVPGRFPSVYHGLGMTSSPHGSALTLSRQNKLAGYDSGDAPRQRDQMTTEKDDAEYAMYRMGVQRDRNMVLGGDMVKSRVPKAGKKHDFLRTTRLDADSFMNLPFSSYNDLHAYGWDNNAGQLSEAKVFTSNILNNRTKSESSKKTKYAENSPQFTVPDQMKYLKGQTLQLPLKGNQVDLSDHAEPICHSKNQGQVFSMDSTFKSNDRNMRSKKCRTGRESPDLNFKAHRALSPQVNDRIALPQVRAKQSREKIRGSVIQNGRPEKRALKANRIYIKGEETESDSSEQFDDEDDDGSNPLMKSKSAYPTSIIEGSRSSLLKRSLGAKKASFIKKDVQENELAFDGIAHVSKKVSGFTEPGQMPRYLSKAKQKGKMHETHSSSASVLEDSSLTGVGKLKDDNDRNRIHRSGKIGQLRVESSERLRRSSSKAYPSDRKQKGEVSHDFIVDEEDDLLETQLLSDENALVRLRKKGRNMETYAHGQSDRPEGLLLGCNSGMKKRKAKYDVMDMAGRDEDGNRHSNSVEQPIDDSISLKKKGKRKLEADDVIPDWETPEAPVTKTGVVDVELEAKPQKKPYTPITPTVHIGFSFSIIHLLSAVRLAMITPLSEDSLEVGKPTAELNRAHEGDNNGVLSNENADVNKSDPAAQVKMPSLTVQEIVNRVRSNPMDPCILETQEPLQDLIRGVLKIFSSKTAPLGIKGWKALVFYDKSTKTWSWIGPVSHTLTDHDTIVEVTSPEYWGLPHKSCVKLVDSFANWLKSGQETLQQIGSLPAPPLSLMQCNLDEKERFRDLRAQKSLNTISPSSEEVRAYFRREEVLRYSIPDRAFSYTAADGKKSIVAPLRRCGGKPTSKARDHFMLKRDRPPHVTILCLVRDAAARLPGSIGTRADVCTLIRDSQYTVEDVSDAQVNQVVSGALDRLHYERDPCVQFDGERKLWVYLHRDREEEDFEDDGTSSTKKWKRQKKDPADLSDQGTVTVAFHGAGDQSGFDLGSDLNAEPLAADDNKRTDLVCSDVRQSEEDTVDTTHGLQQGSTYQGESMVWEAPSLNPLQENKLICQEDSTNEDFDDETFERERPDGILSTSLL</sequence>
<dbReference type="InterPro" id="IPR024867">
    <property type="entry name" value="NFRKB"/>
</dbReference>
<keyword evidence="2" id="KW-0539">Nucleus</keyword>
<feature type="compositionally biased region" description="Acidic residues" evidence="3">
    <location>
        <begin position="47"/>
        <end position="68"/>
    </location>
</feature>
<gene>
    <name evidence="5" type="ORF">H0E87_017965</name>
</gene>
<feature type="compositionally biased region" description="Acidic residues" evidence="3">
    <location>
        <begin position="602"/>
        <end position="617"/>
    </location>
</feature>
<evidence type="ECO:0000259" key="4">
    <source>
        <dbReference type="PROSITE" id="PS51916"/>
    </source>
</evidence>
<comment type="subcellular location">
    <subcellularLocation>
        <location evidence="1">Nucleus</location>
    </subcellularLocation>
</comment>
<dbReference type="PANTHER" id="PTHR13052:SF0">
    <property type="entry name" value="DNA-BINDING PROTEIN-LIKE"/>
    <property type="match status" value="1"/>
</dbReference>
<dbReference type="EMBL" id="JACEGQ020000009">
    <property type="protein sequence ID" value="KAH8499256.1"/>
    <property type="molecule type" value="Genomic_DNA"/>
</dbReference>
<keyword evidence="6" id="KW-1185">Reference proteome</keyword>
<evidence type="ECO:0000256" key="1">
    <source>
        <dbReference type="ARBA" id="ARBA00004123"/>
    </source>
</evidence>
<dbReference type="InterPro" id="IPR044867">
    <property type="entry name" value="DEUBAD_dom"/>
</dbReference>
<organism evidence="5 6">
    <name type="scientific">Populus deltoides</name>
    <name type="common">Eastern poplar</name>
    <name type="synonym">Eastern cottonwood</name>
    <dbReference type="NCBI Taxonomy" id="3696"/>
    <lineage>
        <taxon>Eukaryota</taxon>
        <taxon>Viridiplantae</taxon>
        <taxon>Streptophyta</taxon>
        <taxon>Embryophyta</taxon>
        <taxon>Tracheophyta</taxon>
        <taxon>Spermatophyta</taxon>
        <taxon>Magnoliopsida</taxon>
        <taxon>eudicotyledons</taxon>
        <taxon>Gunneridae</taxon>
        <taxon>Pentapetalae</taxon>
        <taxon>rosids</taxon>
        <taxon>fabids</taxon>
        <taxon>Malpighiales</taxon>
        <taxon>Salicaceae</taxon>
        <taxon>Saliceae</taxon>
        <taxon>Populus</taxon>
    </lineage>
</organism>
<feature type="region of interest" description="Disordered" evidence="3">
    <location>
        <begin position="1267"/>
        <end position="1292"/>
    </location>
</feature>
<feature type="compositionally biased region" description="Acidic residues" evidence="3">
    <location>
        <begin position="1381"/>
        <end position="1391"/>
    </location>
</feature>
<protein>
    <recommendedName>
        <fullName evidence="4">DEUBAD domain-containing protein</fullName>
    </recommendedName>
</protein>
<evidence type="ECO:0000313" key="5">
    <source>
        <dbReference type="EMBL" id="KAH8499256.1"/>
    </source>
</evidence>
<dbReference type="Pfam" id="PF25793">
    <property type="entry name" value="WHD_2nd_NFRKB"/>
    <property type="match status" value="1"/>
</dbReference>
<proteinExistence type="predicted"/>
<feature type="region of interest" description="Disordered" evidence="3">
    <location>
        <begin position="1380"/>
        <end position="1405"/>
    </location>
</feature>
<name>A0A8T2Y2E1_POPDE</name>
<dbReference type="PROSITE" id="PS51916">
    <property type="entry name" value="DEUBAD"/>
    <property type="match status" value="1"/>
</dbReference>
<dbReference type="GO" id="GO:0031011">
    <property type="term" value="C:Ino80 complex"/>
    <property type="evidence" value="ECO:0007669"/>
    <property type="project" value="InterPro"/>
</dbReference>
<feature type="domain" description="DEUBAD" evidence="4">
    <location>
        <begin position="101"/>
        <end position="214"/>
    </location>
</feature>
<comment type="caution">
    <text evidence="5">The sequence shown here is derived from an EMBL/GenBank/DDBJ whole genome shotgun (WGS) entry which is preliminary data.</text>
</comment>
<dbReference type="InterPro" id="IPR057748">
    <property type="entry name" value="NFRKB_WH_2"/>
</dbReference>
<reference evidence="5" key="1">
    <citation type="journal article" date="2021" name="J. Hered.">
        <title>Genome Assembly of Salicaceae Populus deltoides (Eastern Cottonwood) I-69 Based on Nanopore Sequencing and Hi-C Technologies.</title>
        <authorList>
            <person name="Bai S."/>
            <person name="Wu H."/>
            <person name="Zhang J."/>
            <person name="Pan Z."/>
            <person name="Zhao W."/>
            <person name="Li Z."/>
            <person name="Tong C."/>
        </authorList>
    </citation>
    <scope>NUCLEOTIDE SEQUENCE</scope>
    <source>
        <tissue evidence="5">Leaf</tissue>
    </source>
</reference>
<feature type="compositionally biased region" description="Basic and acidic residues" evidence="3">
    <location>
        <begin position="12"/>
        <end position="24"/>
    </location>
</feature>
<evidence type="ECO:0000256" key="3">
    <source>
        <dbReference type="SAM" id="MobiDB-lite"/>
    </source>
</evidence>
<feature type="region of interest" description="Disordered" evidence="3">
    <location>
        <begin position="243"/>
        <end position="266"/>
    </location>
</feature>
<evidence type="ECO:0000313" key="6">
    <source>
        <dbReference type="Proteomes" id="UP000807159"/>
    </source>
</evidence>
<dbReference type="Proteomes" id="UP000807159">
    <property type="component" value="Chromosome 9"/>
</dbReference>
<feature type="region of interest" description="Disordered" evidence="3">
    <location>
        <begin position="689"/>
        <end position="764"/>
    </location>
</feature>
<dbReference type="CDD" id="cd21865">
    <property type="entry name" value="DEUBAD_NFRKB"/>
    <property type="match status" value="1"/>
</dbReference>
<dbReference type="PANTHER" id="PTHR13052">
    <property type="entry name" value="NFRKB-RELATED"/>
    <property type="match status" value="1"/>
</dbReference>
<feature type="region of interest" description="Disordered" evidence="3">
    <location>
        <begin position="566"/>
        <end position="629"/>
    </location>
</feature>
<accession>A0A8T2Y2E1</accession>
<feature type="compositionally biased region" description="Low complexity" evidence="3">
    <location>
        <begin position="701"/>
        <end position="711"/>
    </location>
</feature>